<name>A0A813LHA5_POLGL</name>
<dbReference type="EMBL" id="CAJNNW010035176">
    <property type="protein sequence ID" value="CAE8726139.1"/>
    <property type="molecule type" value="Genomic_DNA"/>
</dbReference>
<gene>
    <name evidence="3" type="ORF">PGLA2088_LOCUS44384</name>
</gene>
<dbReference type="InterPro" id="IPR011990">
    <property type="entry name" value="TPR-like_helical_dom_sf"/>
</dbReference>
<organism evidence="3 4">
    <name type="scientific">Polarella glacialis</name>
    <name type="common">Dinoflagellate</name>
    <dbReference type="NCBI Taxonomy" id="89957"/>
    <lineage>
        <taxon>Eukaryota</taxon>
        <taxon>Sar</taxon>
        <taxon>Alveolata</taxon>
        <taxon>Dinophyceae</taxon>
        <taxon>Suessiales</taxon>
        <taxon>Suessiaceae</taxon>
        <taxon>Polarella</taxon>
    </lineage>
</organism>
<keyword evidence="1" id="KW-0677">Repeat</keyword>
<evidence type="ECO:0000313" key="3">
    <source>
        <dbReference type="EMBL" id="CAE8726139.1"/>
    </source>
</evidence>
<feature type="repeat" description="PPR" evidence="2">
    <location>
        <begin position="75"/>
        <end position="109"/>
    </location>
</feature>
<evidence type="ECO:0008006" key="5">
    <source>
        <dbReference type="Google" id="ProtNLM"/>
    </source>
</evidence>
<dbReference type="PROSITE" id="PS51375">
    <property type="entry name" value="PPR"/>
    <property type="match status" value="3"/>
</dbReference>
<dbReference type="InterPro" id="IPR002885">
    <property type="entry name" value="PPR_rpt"/>
</dbReference>
<dbReference type="Pfam" id="PF01535">
    <property type="entry name" value="PPR"/>
    <property type="match status" value="2"/>
</dbReference>
<evidence type="ECO:0000256" key="1">
    <source>
        <dbReference type="ARBA" id="ARBA00022737"/>
    </source>
</evidence>
<sequence length="352" mass="38592">ALLPNSVACNAAISACEKGKQWRFALALVAEMRERELEMDVITYSAAVSACEKGQQWQRALVLLAELVASKQAVDVISLNAAISACEKGQKWQQALELMSMMEEMTVQPDGVTFSACAVACERCGRWEHALSLVEDMRSSKFQPTMITLTSAILACERGLQWAAALGFLAEMCGRNVVPGQQWGLNTNSIICAFAEDIRGTGRGIRISAAAGPTVLKRWHQANGRTTVNDTLGLKMEHQEEQLPSPAASLATATARLREPQPPTWEEARLNLPTMPVMKHHYYSDLGVRFATLPAVAPGTVAPKELQPDLSENAPPKYLWFSEPMTTLSCHYVEKHPSDGLGVSRQRRSLPF</sequence>
<accession>A0A813LHA5</accession>
<dbReference type="Gene3D" id="1.25.40.10">
    <property type="entry name" value="Tetratricopeptide repeat domain"/>
    <property type="match status" value="2"/>
</dbReference>
<feature type="repeat" description="PPR" evidence="2">
    <location>
        <begin position="5"/>
        <end position="39"/>
    </location>
</feature>
<evidence type="ECO:0000256" key="2">
    <source>
        <dbReference type="PROSITE-ProRule" id="PRU00708"/>
    </source>
</evidence>
<dbReference type="Proteomes" id="UP000626109">
    <property type="component" value="Unassembled WGS sequence"/>
</dbReference>
<dbReference type="NCBIfam" id="TIGR00756">
    <property type="entry name" value="PPR"/>
    <property type="match status" value="2"/>
</dbReference>
<reference evidence="3" key="1">
    <citation type="submission" date="2021-02" db="EMBL/GenBank/DDBJ databases">
        <authorList>
            <person name="Dougan E. K."/>
            <person name="Rhodes N."/>
            <person name="Thang M."/>
            <person name="Chan C."/>
        </authorList>
    </citation>
    <scope>NUCLEOTIDE SEQUENCE</scope>
</reference>
<dbReference type="AlphaFoldDB" id="A0A813LHA5"/>
<feature type="non-terminal residue" evidence="3">
    <location>
        <position position="352"/>
    </location>
</feature>
<proteinExistence type="predicted"/>
<feature type="repeat" description="PPR" evidence="2">
    <location>
        <begin position="110"/>
        <end position="144"/>
    </location>
</feature>
<protein>
    <recommendedName>
        <fullName evidence="5">Pentatricopeptide repeat-containing protein, chloroplastic</fullName>
    </recommendedName>
</protein>
<comment type="caution">
    <text evidence="3">The sequence shown here is derived from an EMBL/GenBank/DDBJ whole genome shotgun (WGS) entry which is preliminary data.</text>
</comment>
<dbReference type="PANTHER" id="PTHR47447">
    <property type="entry name" value="OS03G0856100 PROTEIN"/>
    <property type="match status" value="1"/>
</dbReference>
<dbReference type="PANTHER" id="PTHR47447:SF17">
    <property type="entry name" value="OS12G0638900 PROTEIN"/>
    <property type="match status" value="1"/>
</dbReference>
<evidence type="ECO:0000313" key="4">
    <source>
        <dbReference type="Proteomes" id="UP000626109"/>
    </source>
</evidence>
<dbReference type="Pfam" id="PF13041">
    <property type="entry name" value="PPR_2"/>
    <property type="match status" value="1"/>
</dbReference>